<keyword evidence="4" id="KW-1185">Reference proteome</keyword>
<dbReference type="Proteomes" id="UP001159363">
    <property type="component" value="Chromosome 1"/>
</dbReference>
<evidence type="ECO:0000256" key="2">
    <source>
        <dbReference type="SAM" id="Phobius"/>
    </source>
</evidence>
<organism evidence="3 4">
    <name type="scientific">Dryococelus australis</name>
    <dbReference type="NCBI Taxonomy" id="614101"/>
    <lineage>
        <taxon>Eukaryota</taxon>
        <taxon>Metazoa</taxon>
        <taxon>Ecdysozoa</taxon>
        <taxon>Arthropoda</taxon>
        <taxon>Hexapoda</taxon>
        <taxon>Insecta</taxon>
        <taxon>Pterygota</taxon>
        <taxon>Neoptera</taxon>
        <taxon>Polyneoptera</taxon>
        <taxon>Phasmatodea</taxon>
        <taxon>Verophasmatodea</taxon>
        <taxon>Anareolatae</taxon>
        <taxon>Phasmatidae</taxon>
        <taxon>Eurycanthinae</taxon>
        <taxon>Dryococelus</taxon>
    </lineage>
</organism>
<feature type="transmembrane region" description="Helical" evidence="2">
    <location>
        <begin position="832"/>
        <end position="850"/>
    </location>
</feature>
<proteinExistence type="predicted"/>
<name>A0ABQ9IDT5_9NEOP</name>
<feature type="compositionally biased region" description="Basic and acidic residues" evidence="1">
    <location>
        <begin position="677"/>
        <end position="689"/>
    </location>
</feature>
<reference evidence="3 4" key="1">
    <citation type="submission" date="2023-02" db="EMBL/GenBank/DDBJ databases">
        <title>LHISI_Scaffold_Assembly.</title>
        <authorList>
            <person name="Stuart O.P."/>
            <person name="Cleave R."/>
            <person name="Magrath M.J.L."/>
            <person name="Mikheyev A.S."/>
        </authorList>
    </citation>
    <scope>NUCLEOTIDE SEQUENCE [LARGE SCALE GENOMIC DNA]</scope>
    <source>
        <strain evidence="3">Daus_M_001</strain>
        <tissue evidence="3">Leg muscle</tissue>
    </source>
</reference>
<comment type="caution">
    <text evidence="3">The sequence shown here is derived from an EMBL/GenBank/DDBJ whole genome shotgun (WGS) entry which is preliminary data.</text>
</comment>
<feature type="region of interest" description="Disordered" evidence="1">
    <location>
        <begin position="166"/>
        <end position="194"/>
    </location>
</feature>
<accession>A0ABQ9IDT5</accession>
<keyword evidence="2" id="KW-0812">Transmembrane</keyword>
<evidence type="ECO:0000256" key="1">
    <source>
        <dbReference type="SAM" id="MobiDB-lite"/>
    </source>
</evidence>
<dbReference type="EMBL" id="JARBHB010000001">
    <property type="protein sequence ID" value="KAJ8894824.1"/>
    <property type="molecule type" value="Genomic_DNA"/>
</dbReference>
<feature type="compositionally biased region" description="Basic and acidic residues" evidence="1">
    <location>
        <begin position="184"/>
        <end position="193"/>
    </location>
</feature>
<keyword evidence="2" id="KW-1133">Transmembrane helix</keyword>
<evidence type="ECO:0000313" key="3">
    <source>
        <dbReference type="EMBL" id="KAJ8894824.1"/>
    </source>
</evidence>
<protein>
    <submittedName>
        <fullName evidence="3">Uncharacterized protein</fullName>
    </submittedName>
</protein>
<feature type="region of interest" description="Disordered" evidence="1">
    <location>
        <begin position="677"/>
        <end position="742"/>
    </location>
</feature>
<keyword evidence="2" id="KW-0472">Membrane</keyword>
<gene>
    <name evidence="3" type="ORF">PR048_000131</name>
</gene>
<evidence type="ECO:0000313" key="4">
    <source>
        <dbReference type="Proteomes" id="UP001159363"/>
    </source>
</evidence>
<sequence>MRRTLGDSAPIKEHFTMCAPPITCSSVREGVSSHLCSNQWRNDVGHTAYSTEKFSMIPNSNANFVMSLTLTTLEPIADWQWSKMRIPFCQAWSNARAAVNDQTSEARLYKGLCSLTYILLNAIRQHWHGSYVIRVQTVNTCQKVIPPIKTGVASSLGNACPSAEDMTSRRGWSGEIPSSSFSRPTERGVEARPRSAIPSRRAYVDKYAHLHTEVRVNIASHPTDPVRRRVLHRLESRGSDCDKRGVHCQMTVSRNIATSNQKPGQIAPLRRQYLAMRSGGHYLSPRHASHEGPLQRTTVPPPYCHFQQPRNNYSQGGTNPVEYHESNQATLRWWVDVQQETVRQELLRAVQVARLESKTVNNVVGRVMTRPLLPAKCFPRRVLLTDALSDKVDVKRGGTVAERLARSPPTKANHVQSLAWSPDFCKWESCRTIPLVGGSSRGSPVSPAPSFRRRSEPCRCCRILSGPVKYESASRLDSTLLCTLEPQMFVHWLLAQRVANVTPYVAVSYSGFLPTSTYFEDIGDVTLLQMSPLSALHFDISLAKVAAHESMNKSNERIVGYVTSVKHMRLGHCKLATNEVTPTLDDMISGKASIPRRTTFGIIYRVFTVNGTNSHITKIINTYRHYLALKEEEIADVPASPGAMISLQAVDLNILYVNVNAILKFGQRGELSAEIRTSHNAEASTEQRRNARAGGNGRSPRKTRRPTASYGTIPTCENPGATPSGFEPGSPGGGGGGGEKRSVLAAPSKKRFSYKISSQLSAHEFESSVASSFLANELKILPGVGVRLADRTWPVIRECSDDVQVFSPGSVGTQRRYRITLARSCFLRARSLHAWVMMTYVIVLWHAYALRKSGVLVRKITSNQDETEFNSQRGRPPPPPNREFSHVCVMPEEAAVRRVFSGTSRFPRPCIPALLHTLIDIQGLDVMSRPNLLTHFRIRATQL</sequence>